<evidence type="ECO:0000313" key="3">
    <source>
        <dbReference type="Proteomes" id="UP000712600"/>
    </source>
</evidence>
<accession>A0A8S9S0J4</accession>
<proteinExistence type="predicted"/>
<comment type="caution">
    <text evidence="2">The sequence shown here is derived from an EMBL/GenBank/DDBJ whole genome shotgun (WGS) entry which is preliminary data.</text>
</comment>
<dbReference type="Proteomes" id="UP000712600">
    <property type="component" value="Unassembled WGS sequence"/>
</dbReference>
<gene>
    <name evidence="2" type="ORF">F2Q69_00028898</name>
</gene>
<evidence type="ECO:0000256" key="1">
    <source>
        <dbReference type="SAM" id="MobiDB-lite"/>
    </source>
</evidence>
<dbReference type="AlphaFoldDB" id="A0A8S9S0J4"/>
<organism evidence="2 3">
    <name type="scientific">Brassica cretica</name>
    <name type="common">Mustard</name>
    <dbReference type="NCBI Taxonomy" id="69181"/>
    <lineage>
        <taxon>Eukaryota</taxon>
        <taxon>Viridiplantae</taxon>
        <taxon>Streptophyta</taxon>
        <taxon>Embryophyta</taxon>
        <taxon>Tracheophyta</taxon>
        <taxon>Spermatophyta</taxon>
        <taxon>Magnoliopsida</taxon>
        <taxon>eudicotyledons</taxon>
        <taxon>Gunneridae</taxon>
        <taxon>Pentapetalae</taxon>
        <taxon>rosids</taxon>
        <taxon>malvids</taxon>
        <taxon>Brassicales</taxon>
        <taxon>Brassicaceae</taxon>
        <taxon>Brassiceae</taxon>
        <taxon>Brassica</taxon>
    </lineage>
</organism>
<reference evidence="2" key="1">
    <citation type="submission" date="2019-12" db="EMBL/GenBank/DDBJ databases">
        <title>Genome sequencing and annotation of Brassica cretica.</title>
        <authorList>
            <person name="Studholme D.J."/>
            <person name="Sarris P."/>
        </authorList>
    </citation>
    <scope>NUCLEOTIDE SEQUENCE</scope>
    <source>
        <strain evidence="2">PFS-109/04</strain>
        <tissue evidence="2">Leaf</tissue>
    </source>
</reference>
<protein>
    <submittedName>
        <fullName evidence="2">Uncharacterized protein</fullName>
    </submittedName>
</protein>
<evidence type="ECO:0000313" key="2">
    <source>
        <dbReference type="EMBL" id="KAF3585629.1"/>
    </source>
</evidence>
<feature type="region of interest" description="Disordered" evidence="1">
    <location>
        <begin position="1"/>
        <end position="47"/>
    </location>
</feature>
<sequence>MIEIRTSEGLEGSMGKCGGHSVQKRQAKNRGAWQAAPQERSKKRGRLVRLSCVGPRVLG</sequence>
<dbReference type="EMBL" id="QGKX02000088">
    <property type="protein sequence ID" value="KAF3585629.1"/>
    <property type="molecule type" value="Genomic_DNA"/>
</dbReference>
<name>A0A8S9S0J4_BRACR</name>